<dbReference type="InterPro" id="IPR036565">
    <property type="entry name" value="Mur-like_cat_sf"/>
</dbReference>
<dbReference type="GO" id="GO:0005737">
    <property type="term" value="C:cytoplasm"/>
    <property type="evidence" value="ECO:0007669"/>
    <property type="project" value="TreeGrafter"/>
</dbReference>
<gene>
    <name evidence="5" type="ORF">IAC43_08115</name>
</gene>
<evidence type="ECO:0000256" key="4">
    <source>
        <dbReference type="ARBA" id="ARBA00022840"/>
    </source>
</evidence>
<keyword evidence="3" id="KW-0547">Nucleotide-binding</keyword>
<dbReference type="SUPFAM" id="SSF53623">
    <property type="entry name" value="MurD-like peptide ligases, catalytic domain"/>
    <property type="match status" value="1"/>
</dbReference>
<accession>A0A9D1H8U3</accession>
<dbReference type="PANTHER" id="PTHR11136">
    <property type="entry name" value="FOLYLPOLYGLUTAMATE SYNTHASE-RELATED"/>
    <property type="match status" value="1"/>
</dbReference>
<feature type="non-terminal residue" evidence="5">
    <location>
        <position position="131"/>
    </location>
</feature>
<dbReference type="EMBL" id="DVLW01000224">
    <property type="protein sequence ID" value="HIT95137.1"/>
    <property type="molecule type" value="Genomic_DNA"/>
</dbReference>
<keyword evidence="4" id="KW-0067">ATP-binding</keyword>
<dbReference type="GO" id="GO:0004326">
    <property type="term" value="F:tetrahydrofolylpolyglutamate synthase activity"/>
    <property type="evidence" value="ECO:0007669"/>
    <property type="project" value="InterPro"/>
</dbReference>
<dbReference type="GO" id="GO:0008841">
    <property type="term" value="F:dihydrofolate synthase activity"/>
    <property type="evidence" value="ECO:0007669"/>
    <property type="project" value="TreeGrafter"/>
</dbReference>
<evidence type="ECO:0000256" key="1">
    <source>
        <dbReference type="ARBA" id="ARBA00008276"/>
    </source>
</evidence>
<proteinExistence type="inferred from homology"/>
<dbReference type="InterPro" id="IPR001645">
    <property type="entry name" value="Folylpolyglutamate_synth"/>
</dbReference>
<dbReference type="GO" id="GO:0005524">
    <property type="term" value="F:ATP binding"/>
    <property type="evidence" value="ECO:0007669"/>
    <property type="project" value="UniProtKB-KW"/>
</dbReference>
<evidence type="ECO:0000256" key="3">
    <source>
        <dbReference type="ARBA" id="ARBA00022741"/>
    </source>
</evidence>
<name>A0A9D1H8U3_9FIRM</name>
<reference evidence="5" key="1">
    <citation type="submission" date="2020-10" db="EMBL/GenBank/DDBJ databases">
        <authorList>
            <person name="Gilroy R."/>
        </authorList>
    </citation>
    <scope>NUCLEOTIDE SEQUENCE</scope>
    <source>
        <strain evidence="5">ChiBcec7-5410</strain>
    </source>
</reference>
<dbReference type="InterPro" id="IPR018109">
    <property type="entry name" value="Folylpolyglutamate_synth_CS"/>
</dbReference>
<keyword evidence="2" id="KW-0436">Ligase</keyword>
<comment type="caution">
    <text evidence="5">The sequence shown here is derived from an EMBL/GenBank/DDBJ whole genome shotgun (WGS) entry which is preliminary data.</text>
</comment>
<sequence>MQNELTFEQALEYIHARPRLQLTGDEASRRAASFLSKLGNPGRGLQIVHITGTNGKGSAAAMLSSMLTASGRKTGLFISPYVLEFRERIQIDGKMIPPDALALLVEKTMDAVNEMEREGQPVNEFILDFGL</sequence>
<comment type="similarity">
    <text evidence="1">Belongs to the folylpolyglutamate synthase family.</text>
</comment>
<dbReference type="PROSITE" id="PS01011">
    <property type="entry name" value="FOLYLPOLYGLU_SYNT_1"/>
    <property type="match status" value="1"/>
</dbReference>
<evidence type="ECO:0000256" key="2">
    <source>
        <dbReference type="ARBA" id="ARBA00022598"/>
    </source>
</evidence>
<protein>
    <submittedName>
        <fullName evidence="5">Bifunctional folylpolyglutamate synthase/dihydrofolate synthase</fullName>
    </submittedName>
</protein>
<dbReference type="Proteomes" id="UP000824160">
    <property type="component" value="Unassembled WGS sequence"/>
</dbReference>
<reference evidence="5" key="2">
    <citation type="journal article" date="2021" name="PeerJ">
        <title>Extensive microbial diversity within the chicken gut microbiome revealed by metagenomics and culture.</title>
        <authorList>
            <person name="Gilroy R."/>
            <person name="Ravi A."/>
            <person name="Getino M."/>
            <person name="Pursley I."/>
            <person name="Horton D.L."/>
            <person name="Alikhan N.F."/>
            <person name="Baker D."/>
            <person name="Gharbi K."/>
            <person name="Hall N."/>
            <person name="Watson M."/>
            <person name="Adriaenssens E.M."/>
            <person name="Foster-Nyarko E."/>
            <person name="Jarju S."/>
            <person name="Secka A."/>
            <person name="Antonio M."/>
            <person name="Oren A."/>
            <person name="Chaudhuri R.R."/>
            <person name="La Ragione R."/>
            <person name="Hildebrand F."/>
            <person name="Pallen M.J."/>
        </authorList>
    </citation>
    <scope>NUCLEOTIDE SEQUENCE</scope>
    <source>
        <strain evidence="5">ChiBcec7-5410</strain>
    </source>
</reference>
<organism evidence="5 6">
    <name type="scientific">Candidatus Faecivivens stercoripullorum</name>
    <dbReference type="NCBI Taxonomy" id="2840805"/>
    <lineage>
        <taxon>Bacteria</taxon>
        <taxon>Bacillati</taxon>
        <taxon>Bacillota</taxon>
        <taxon>Clostridia</taxon>
        <taxon>Eubacteriales</taxon>
        <taxon>Oscillospiraceae</taxon>
        <taxon>Oscillospiraceae incertae sedis</taxon>
        <taxon>Candidatus Faecivivens</taxon>
    </lineage>
</organism>
<dbReference type="AlphaFoldDB" id="A0A9D1H8U3"/>
<dbReference type="PANTHER" id="PTHR11136:SF0">
    <property type="entry name" value="DIHYDROFOLATE SYNTHETASE-RELATED"/>
    <property type="match status" value="1"/>
</dbReference>
<evidence type="ECO:0000313" key="5">
    <source>
        <dbReference type="EMBL" id="HIT95137.1"/>
    </source>
</evidence>
<evidence type="ECO:0000313" key="6">
    <source>
        <dbReference type="Proteomes" id="UP000824160"/>
    </source>
</evidence>
<dbReference type="Gene3D" id="3.40.1190.10">
    <property type="entry name" value="Mur-like, catalytic domain"/>
    <property type="match status" value="1"/>
</dbReference>